<evidence type="ECO:0000313" key="1">
    <source>
        <dbReference type="EMBL" id="KAJ8665562.1"/>
    </source>
</evidence>
<keyword evidence="2" id="KW-1185">Reference proteome</keyword>
<organism evidence="1 2">
    <name type="scientific">Eretmocerus hayati</name>
    <dbReference type="NCBI Taxonomy" id="131215"/>
    <lineage>
        <taxon>Eukaryota</taxon>
        <taxon>Metazoa</taxon>
        <taxon>Ecdysozoa</taxon>
        <taxon>Arthropoda</taxon>
        <taxon>Hexapoda</taxon>
        <taxon>Insecta</taxon>
        <taxon>Pterygota</taxon>
        <taxon>Neoptera</taxon>
        <taxon>Endopterygota</taxon>
        <taxon>Hymenoptera</taxon>
        <taxon>Apocrita</taxon>
        <taxon>Proctotrupomorpha</taxon>
        <taxon>Chalcidoidea</taxon>
        <taxon>Aphelinidae</taxon>
        <taxon>Aphelininae</taxon>
        <taxon>Eretmocerus</taxon>
    </lineage>
</organism>
<evidence type="ECO:0000313" key="2">
    <source>
        <dbReference type="Proteomes" id="UP001239111"/>
    </source>
</evidence>
<sequence length="107" mass="12604">MIPEFQQEKCLDGPVIHRATLHRQKSDAKARISNIELILPGNEFGHPEWLDFPRAGNGNSYKYARRQWHLGDDELLKYKFMKRWDASINRLEDDYGWLHAEPVSIQV</sequence>
<comment type="caution">
    <text evidence="1">The sequence shown here is derived from an EMBL/GenBank/DDBJ whole genome shotgun (WGS) entry which is preliminary data.</text>
</comment>
<dbReference type="EMBL" id="CM056744">
    <property type="protein sequence ID" value="KAJ8665562.1"/>
    <property type="molecule type" value="Genomic_DNA"/>
</dbReference>
<proteinExistence type="predicted"/>
<dbReference type="Proteomes" id="UP001239111">
    <property type="component" value="Chromosome 4"/>
</dbReference>
<accession>A0ACC2N5H8</accession>
<name>A0ACC2N5H8_9HYME</name>
<reference evidence="1" key="1">
    <citation type="submission" date="2023-04" db="EMBL/GenBank/DDBJ databases">
        <title>A chromosome-level genome assembly of the parasitoid wasp Eretmocerus hayati.</title>
        <authorList>
            <person name="Zhong Y."/>
            <person name="Liu S."/>
            <person name="Liu Y."/>
        </authorList>
    </citation>
    <scope>NUCLEOTIDE SEQUENCE</scope>
    <source>
        <strain evidence="1">ZJU_SS_LIU_2023</strain>
    </source>
</reference>
<protein>
    <submittedName>
        <fullName evidence="1">Uncharacterized protein</fullName>
    </submittedName>
</protein>
<gene>
    <name evidence="1" type="ORF">QAD02_007224</name>
</gene>